<keyword evidence="5" id="KW-0862">Zinc</keyword>
<comment type="caution">
    <text evidence="9">The sequence shown here is derived from an EMBL/GenBank/DDBJ whole genome shotgun (WGS) entry which is preliminary data.</text>
</comment>
<feature type="domain" description="Peptidase M14" evidence="8">
    <location>
        <begin position="1"/>
        <end position="271"/>
    </location>
</feature>
<gene>
    <name evidence="9" type="ORF">H9726_06385</name>
</gene>
<evidence type="ECO:0000256" key="1">
    <source>
        <dbReference type="ARBA" id="ARBA00001947"/>
    </source>
</evidence>
<dbReference type="GO" id="GO:0006508">
    <property type="term" value="P:proteolysis"/>
    <property type="evidence" value="ECO:0007669"/>
    <property type="project" value="UniProtKB-KW"/>
</dbReference>
<dbReference type="InterPro" id="IPR000834">
    <property type="entry name" value="Peptidase_M14"/>
</dbReference>
<evidence type="ECO:0000256" key="6">
    <source>
        <dbReference type="ARBA" id="ARBA00023049"/>
    </source>
</evidence>
<evidence type="ECO:0000313" key="9">
    <source>
        <dbReference type="EMBL" id="HIZ10098.1"/>
    </source>
</evidence>
<keyword evidence="4" id="KW-0378">Hydrolase</keyword>
<evidence type="ECO:0000259" key="8">
    <source>
        <dbReference type="PROSITE" id="PS52035"/>
    </source>
</evidence>
<dbReference type="Pfam" id="PF00246">
    <property type="entry name" value="Peptidase_M14"/>
    <property type="match status" value="1"/>
</dbReference>
<dbReference type="GO" id="GO:0005615">
    <property type="term" value="C:extracellular space"/>
    <property type="evidence" value="ECO:0007669"/>
    <property type="project" value="TreeGrafter"/>
</dbReference>
<comment type="similarity">
    <text evidence="2 7">Belongs to the peptidase M14 family.</text>
</comment>
<dbReference type="SMART" id="SM00631">
    <property type="entry name" value="Zn_pept"/>
    <property type="match status" value="1"/>
</dbReference>
<dbReference type="Proteomes" id="UP000824025">
    <property type="component" value="Unassembled WGS sequence"/>
</dbReference>
<evidence type="ECO:0000256" key="5">
    <source>
        <dbReference type="ARBA" id="ARBA00022833"/>
    </source>
</evidence>
<organism evidence="9 10">
    <name type="scientific">Candidatus Borkfalkia avicola</name>
    <dbReference type="NCBI Taxonomy" id="2838503"/>
    <lineage>
        <taxon>Bacteria</taxon>
        <taxon>Bacillati</taxon>
        <taxon>Bacillota</taxon>
        <taxon>Clostridia</taxon>
        <taxon>Christensenellales</taxon>
        <taxon>Christensenellaceae</taxon>
        <taxon>Candidatus Borkfalkia</taxon>
    </lineage>
</organism>
<feature type="active site" description="Proton donor/acceptor" evidence="7">
    <location>
        <position position="239"/>
    </location>
</feature>
<evidence type="ECO:0000313" key="10">
    <source>
        <dbReference type="Proteomes" id="UP000824025"/>
    </source>
</evidence>
<evidence type="ECO:0000256" key="7">
    <source>
        <dbReference type="PROSITE-ProRule" id="PRU01379"/>
    </source>
</evidence>
<sequence>MDAVGRVYAFYESFAGEKRVIGRSVCGQPLVALHVGGQGKQLLFQYAIHAREWVTALLALAHIKEGVPRGGAWFIPLANPDGAALSLRGEKFLRTLPPQRAELLRRVNGGRDYSLWKANAAAVDLNVNFGAAWGTGAANVRAPAPENYIGPAPFSEPESRALRDFTLSVRPAATVSYHTKGREIYWEFGQRGQALRRDEALARALAERTGYRARIITGSAGGYKDWCIRALGIPAFTIEAGGDALRHPLGEHSLPSLLEENGGVPALLCELLAQET</sequence>
<protein>
    <recommendedName>
        <fullName evidence="8">Peptidase M14 domain-containing protein</fullName>
    </recommendedName>
</protein>
<evidence type="ECO:0000256" key="2">
    <source>
        <dbReference type="ARBA" id="ARBA00005988"/>
    </source>
</evidence>
<dbReference type="PROSITE" id="PS52035">
    <property type="entry name" value="PEPTIDASE_M14"/>
    <property type="match status" value="1"/>
</dbReference>
<keyword evidence="3" id="KW-0645">Protease</keyword>
<dbReference type="PANTHER" id="PTHR11705">
    <property type="entry name" value="PROTEASE FAMILY M14 CARBOXYPEPTIDASE A,B"/>
    <property type="match status" value="1"/>
</dbReference>
<dbReference type="EMBL" id="DXCF01000032">
    <property type="protein sequence ID" value="HIZ10098.1"/>
    <property type="molecule type" value="Genomic_DNA"/>
</dbReference>
<accession>A0A9D2D7N2</accession>
<proteinExistence type="inferred from homology"/>
<dbReference type="GO" id="GO:0004181">
    <property type="term" value="F:metallocarboxypeptidase activity"/>
    <property type="evidence" value="ECO:0007669"/>
    <property type="project" value="InterPro"/>
</dbReference>
<name>A0A9D2D7N2_9FIRM</name>
<dbReference type="Gene3D" id="3.40.630.10">
    <property type="entry name" value="Zn peptidases"/>
    <property type="match status" value="1"/>
</dbReference>
<reference evidence="9" key="2">
    <citation type="submission" date="2021-04" db="EMBL/GenBank/DDBJ databases">
        <authorList>
            <person name="Gilroy R."/>
        </authorList>
    </citation>
    <scope>NUCLEOTIDE SEQUENCE</scope>
    <source>
        <strain evidence="9">CHK192-19661</strain>
    </source>
</reference>
<dbReference type="AlphaFoldDB" id="A0A9D2D7N2"/>
<dbReference type="GO" id="GO:0008270">
    <property type="term" value="F:zinc ion binding"/>
    <property type="evidence" value="ECO:0007669"/>
    <property type="project" value="InterPro"/>
</dbReference>
<keyword evidence="6" id="KW-0482">Metalloprotease</keyword>
<comment type="cofactor">
    <cofactor evidence="1">
        <name>Zn(2+)</name>
        <dbReference type="ChEBI" id="CHEBI:29105"/>
    </cofactor>
</comment>
<evidence type="ECO:0000256" key="3">
    <source>
        <dbReference type="ARBA" id="ARBA00022670"/>
    </source>
</evidence>
<dbReference type="SUPFAM" id="SSF53187">
    <property type="entry name" value="Zn-dependent exopeptidases"/>
    <property type="match status" value="1"/>
</dbReference>
<reference evidence="9" key="1">
    <citation type="journal article" date="2021" name="PeerJ">
        <title>Extensive microbial diversity within the chicken gut microbiome revealed by metagenomics and culture.</title>
        <authorList>
            <person name="Gilroy R."/>
            <person name="Ravi A."/>
            <person name="Getino M."/>
            <person name="Pursley I."/>
            <person name="Horton D.L."/>
            <person name="Alikhan N.F."/>
            <person name="Baker D."/>
            <person name="Gharbi K."/>
            <person name="Hall N."/>
            <person name="Watson M."/>
            <person name="Adriaenssens E.M."/>
            <person name="Foster-Nyarko E."/>
            <person name="Jarju S."/>
            <person name="Secka A."/>
            <person name="Antonio M."/>
            <person name="Oren A."/>
            <person name="Chaudhuri R.R."/>
            <person name="La Ragione R."/>
            <person name="Hildebrand F."/>
            <person name="Pallen M.J."/>
        </authorList>
    </citation>
    <scope>NUCLEOTIDE SEQUENCE</scope>
    <source>
        <strain evidence="9">CHK192-19661</strain>
    </source>
</reference>
<evidence type="ECO:0000256" key="4">
    <source>
        <dbReference type="ARBA" id="ARBA00022801"/>
    </source>
</evidence>
<dbReference type="PANTHER" id="PTHR11705:SF143">
    <property type="entry name" value="SLL0236 PROTEIN"/>
    <property type="match status" value="1"/>
</dbReference>